<proteinExistence type="predicted"/>
<name>A0A9N8I077_9STRA</name>
<dbReference type="EMBL" id="CAICTM010002551">
    <property type="protein sequence ID" value="CAB9529588.1"/>
    <property type="molecule type" value="Genomic_DNA"/>
</dbReference>
<feature type="compositionally biased region" description="Low complexity" evidence="1">
    <location>
        <begin position="126"/>
        <end position="141"/>
    </location>
</feature>
<comment type="caution">
    <text evidence="2">The sequence shown here is derived from an EMBL/GenBank/DDBJ whole genome shotgun (WGS) entry which is preliminary data.</text>
</comment>
<gene>
    <name evidence="2" type="ORF">SEMRO_2553_G331030.1</name>
</gene>
<reference evidence="2" key="1">
    <citation type="submission" date="2020-06" db="EMBL/GenBank/DDBJ databases">
        <authorList>
            <consortium name="Plant Systems Biology data submission"/>
        </authorList>
    </citation>
    <scope>NUCLEOTIDE SEQUENCE</scope>
    <source>
        <strain evidence="2">D6</strain>
    </source>
</reference>
<feature type="region of interest" description="Disordered" evidence="1">
    <location>
        <begin position="49"/>
        <end position="72"/>
    </location>
</feature>
<accession>A0A9N8I077</accession>
<organism evidence="2 3">
    <name type="scientific">Seminavis robusta</name>
    <dbReference type="NCBI Taxonomy" id="568900"/>
    <lineage>
        <taxon>Eukaryota</taxon>
        <taxon>Sar</taxon>
        <taxon>Stramenopiles</taxon>
        <taxon>Ochrophyta</taxon>
        <taxon>Bacillariophyta</taxon>
        <taxon>Bacillariophyceae</taxon>
        <taxon>Bacillariophycidae</taxon>
        <taxon>Naviculales</taxon>
        <taxon>Naviculaceae</taxon>
        <taxon>Seminavis</taxon>
    </lineage>
</organism>
<keyword evidence="3" id="KW-1185">Reference proteome</keyword>
<dbReference type="AlphaFoldDB" id="A0A9N8I077"/>
<sequence>MKCSEETRSNSKVPGKLSAVGFFQNSHVPMLHRTSNQIRFRYLSELGIRPSSENGRRRPSIASNNKPVSGRRQVRFDDTISNVEVPPFPVPVATNELWYSAAELQEAAERNVVEQMFEDCQEEDLSASSSHQSSPTPSYQSIPDAYDATARRIQELSRLNRPLAIRNACLRPPGRPDLVYMMSLQHV</sequence>
<protein>
    <submittedName>
        <fullName evidence="2">Uncharacterized protein</fullName>
    </submittedName>
</protein>
<evidence type="ECO:0000313" key="3">
    <source>
        <dbReference type="Proteomes" id="UP001153069"/>
    </source>
</evidence>
<feature type="region of interest" description="Disordered" evidence="1">
    <location>
        <begin position="120"/>
        <end position="142"/>
    </location>
</feature>
<dbReference type="Proteomes" id="UP001153069">
    <property type="component" value="Unassembled WGS sequence"/>
</dbReference>
<evidence type="ECO:0000256" key="1">
    <source>
        <dbReference type="SAM" id="MobiDB-lite"/>
    </source>
</evidence>
<evidence type="ECO:0000313" key="2">
    <source>
        <dbReference type="EMBL" id="CAB9529588.1"/>
    </source>
</evidence>